<evidence type="ECO:0000256" key="1">
    <source>
        <dbReference type="SAM" id="SignalP"/>
    </source>
</evidence>
<evidence type="ECO:0000313" key="2">
    <source>
        <dbReference type="EnsemblPlants" id="Bo9g181480.1"/>
    </source>
</evidence>
<organism evidence="2 3">
    <name type="scientific">Brassica oleracea var. oleracea</name>
    <dbReference type="NCBI Taxonomy" id="109376"/>
    <lineage>
        <taxon>Eukaryota</taxon>
        <taxon>Viridiplantae</taxon>
        <taxon>Streptophyta</taxon>
        <taxon>Embryophyta</taxon>
        <taxon>Tracheophyta</taxon>
        <taxon>Spermatophyta</taxon>
        <taxon>Magnoliopsida</taxon>
        <taxon>eudicotyledons</taxon>
        <taxon>Gunneridae</taxon>
        <taxon>Pentapetalae</taxon>
        <taxon>rosids</taxon>
        <taxon>malvids</taxon>
        <taxon>Brassicales</taxon>
        <taxon>Brassicaceae</taxon>
        <taxon>Brassiceae</taxon>
        <taxon>Brassica</taxon>
    </lineage>
</organism>
<dbReference type="Proteomes" id="UP000032141">
    <property type="component" value="Chromosome C9"/>
</dbReference>
<proteinExistence type="predicted"/>
<dbReference type="STRING" id="109376.A0A0D3EI06"/>
<dbReference type="AlphaFoldDB" id="A0A0D3EI06"/>
<keyword evidence="1" id="KW-0732">Signal</keyword>
<reference evidence="2 3" key="1">
    <citation type="journal article" date="2014" name="Genome Biol.">
        <title>Transcriptome and methylome profiling reveals relics of genome dominance in the mesopolyploid Brassica oleracea.</title>
        <authorList>
            <person name="Parkin I.A."/>
            <person name="Koh C."/>
            <person name="Tang H."/>
            <person name="Robinson S.J."/>
            <person name="Kagale S."/>
            <person name="Clarke W.E."/>
            <person name="Town C.D."/>
            <person name="Nixon J."/>
            <person name="Krishnakumar V."/>
            <person name="Bidwell S.L."/>
            <person name="Denoeud F."/>
            <person name="Belcram H."/>
            <person name="Links M.G."/>
            <person name="Just J."/>
            <person name="Clarke C."/>
            <person name="Bender T."/>
            <person name="Huebert T."/>
            <person name="Mason A.S."/>
            <person name="Pires J.C."/>
            <person name="Barker G."/>
            <person name="Moore J."/>
            <person name="Walley P.G."/>
            <person name="Manoli S."/>
            <person name="Batley J."/>
            <person name="Edwards D."/>
            <person name="Nelson M.N."/>
            <person name="Wang X."/>
            <person name="Paterson A.H."/>
            <person name="King G."/>
            <person name="Bancroft I."/>
            <person name="Chalhoub B."/>
            <person name="Sharpe A.G."/>
        </authorList>
    </citation>
    <scope>NUCLEOTIDE SEQUENCE</scope>
    <source>
        <strain evidence="2 3">cv. TO1000</strain>
    </source>
</reference>
<reference evidence="2" key="2">
    <citation type="submission" date="2015-03" db="UniProtKB">
        <authorList>
            <consortium name="EnsemblPlants"/>
        </authorList>
    </citation>
    <scope>IDENTIFICATION</scope>
</reference>
<name>A0A0D3EI06_BRAOL</name>
<feature type="signal peptide" evidence="1">
    <location>
        <begin position="1"/>
        <end position="30"/>
    </location>
</feature>
<keyword evidence="3" id="KW-1185">Reference proteome</keyword>
<accession>A0A0D3EI06</accession>
<dbReference type="HOGENOM" id="CLU_2657856_0_0_1"/>
<dbReference type="EnsemblPlants" id="Bo9g181480.1">
    <property type="protein sequence ID" value="Bo9g181480.1"/>
    <property type="gene ID" value="Bo9g181480"/>
</dbReference>
<dbReference type="Gramene" id="Bo9g181480.1">
    <property type="protein sequence ID" value="Bo9g181480.1"/>
    <property type="gene ID" value="Bo9g181480"/>
</dbReference>
<dbReference type="OMA" id="WEEVFHA"/>
<evidence type="ECO:0000313" key="3">
    <source>
        <dbReference type="Proteomes" id="UP000032141"/>
    </source>
</evidence>
<feature type="chain" id="PRO_5002261189" evidence="1">
    <location>
        <begin position="31"/>
        <end position="82"/>
    </location>
</feature>
<protein>
    <submittedName>
        <fullName evidence="2">Uncharacterized protein</fullName>
    </submittedName>
</protein>
<sequence length="82" mass="9248">MALRINNVRFLLVVATILVIHAVASVAGEAFPDDSRVKQDSAKRDMIWEEVFHADYGDWSPTPIVRRGNPKPILRDITRPPP</sequence>